<keyword evidence="4 6" id="KW-0175">Coiled coil</keyword>
<evidence type="ECO:0000256" key="3">
    <source>
        <dbReference type="ARBA" id="ARBA00022989"/>
    </source>
</evidence>
<comment type="subcellular location">
    <subcellularLocation>
        <location evidence="1">Membrane</location>
    </subcellularLocation>
</comment>
<feature type="transmembrane region" description="Helical" evidence="8">
    <location>
        <begin position="623"/>
        <end position="642"/>
    </location>
</feature>
<dbReference type="PANTHER" id="PTHR12911">
    <property type="entry name" value="SAD1/UNC-84-LIKE PROTEIN-RELATED"/>
    <property type="match status" value="1"/>
</dbReference>
<dbReference type="AlphaFoldDB" id="A0AAV2QRT1"/>
<keyword evidence="5 8" id="KW-0472">Membrane</keyword>
<sequence>MWAWRTAPASSSTSSNLAVTSDASGTSYYFRYIGTSAAESGTGRRGNVDVFTDTGDHSALWFRPMYYMRLPEAIDQVAWGLHGGISAERRDEQVLAAVPVSRISNGQVFFCCILCFSPLYIESYPAPQRLKRQRGRPKHLSSSQPHLISSQHALSNSQPALSTSQKNPKTDYTYSESLTYRKRVTPERKVGSPNMSRKGLRGNIDYNKSSDFSDHSFTIDANSYATTHQNFRSTGLPMDALSDSESESPPICTRTRGSRSRSHSQRPNSNGSIITTVTKSSLDEESDEGEKGPLPSLRFRTGTPLTASRGGTPLVRRSTTPLFTSHKSETNTRQYTNTLLSTPEEEEEKSLYRKIVGVVGASSTSVVISSKWMFSYIVTSVILMATRSATYLSSSRSSSTTTADKLSSIEDSESATYLSSSRREEILDSTSGCVESVTTKVKRRPRLLFWIPLLLLLLLLAPGTYWWLFLAPATTDDVGETQSLGYLVTLPFIKLYDLSSWLALSVMPETDAATSWLSFAGVTHSTSDMIIETSRGLKQAAITSHDWIWSSWVWFIASSASSSGYGFLDTSFSLASWGFSSLWSLVMYLWTGLWSGLVYLLTSLWALLTSFTFTVAEFATGTAAVLTNTIKLITVPIIGYFTTSSVIEKTSPVITPSLEVSTPAPKVALENMVEEIVEKVLASSRLQDKLQLLINTHNKEEDVSALVRSVIEQEVSLVRAETAVLKKDVATISSDSVQILGLKEQQAALVKQLDMLAAAVDNTNENENKQQQFNDQLSGLREQINILSQQLQNLQDAHANLESEVSTCCKRASLTLADVERHVTTLLGDILGFSVGDNATIGESGEKPSSATASDLNAWLKSYFVAKHELEARLAALADSVEKATPVNIEDKEIHVYYLPKETMEQTTQMVMETVMDKIRGEIRQQHEQFSLQAKETLGKQIKAHVKEQVSEAVPIAVSSAVPDAVASQVSGVEISSALSDTVSAAVEEKISTTLPEVVADLPQLNMGEKMKGLSNKNIEKMEGNIENVSNSGTITANISLSQSNGKNSSFSVMTASGLNEKDVQRIVKEALIMYDADKTGMVDHALESAGGNIISTRCTEGYQVHMAEVSILGWPIYRYSINNPRTIIQPDVMPGQCWAFKGSQGYIVIQLAGPVRPTGFTMEHIPKTLSPSGSIDSAPREFTVWGLESENGEEIELGSYEFLHDGESLQYFSVKEGTIPDHMYFPIVELKIKSNHGNMKYTCLYRFRVHGVRYF</sequence>
<dbReference type="Gene3D" id="2.60.120.260">
    <property type="entry name" value="Galactose-binding domain-like"/>
    <property type="match status" value="1"/>
</dbReference>
<dbReference type="GO" id="GO:0043495">
    <property type="term" value="F:protein-membrane adaptor activity"/>
    <property type="evidence" value="ECO:0007669"/>
    <property type="project" value="TreeGrafter"/>
</dbReference>
<feature type="transmembrane region" description="Helical" evidence="8">
    <location>
        <begin position="547"/>
        <end position="567"/>
    </location>
</feature>
<evidence type="ECO:0000259" key="9">
    <source>
        <dbReference type="PROSITE" id="PS51469"/>
    </source>
</evidence>
<evidence type="ECO:0000313" key="11">
    <source>
        <dbReference type="Proteomes" id="UP001497623"/>
    </source>
</evidence>
<reference evidence="10 11" key="1">
    <citation type="submission" date="2024-05" db="EMBL/GenBank/DDBJ databases">
        <authorList>
            <person name="Wallberg A."/>
        </authorList>
    </citation>
    <scope>NUCLEOTIDE SEQUENCE [LARGE SCALE GENOMIC DNA]</scope>
</reference>
<evidence type="ECO:0000256" key="7">
    <source>
        <dbReference type="SAM" id="MobiDB-lite"/>
    </source>
</evidence>
<keyword evidence="3 8" id="KW-1133">Transmembrane helix</keyword>
<name>A0AAV2QRT1_MEGNR</name>
<protein>
    <recommendedName>
        <fullName evidence="9">SUN domain-containing protein</fullName>
    </recommendedName>
</protein>
<dbReference type="FunFam" id="2.60.120.260:FF:000009">
    <property type="entry name" value="SUN domain-containing protein 1 isoform X1"/>
    <property type="match status" value="1"/>
</dbReference>
<dbReference type="InterPro" id="IPR045119">
    <property type="entry name" value="SUN1-5"/>
</dbReference>
<dbReference type="PANTHER" id="PTHR12911:SF8">
    <property type="entry name" value="KLAROID PROTEIN-RELATED"/>
    <property type="match status" value="1"/>
</dbReference>
<dbReference type="Proteomes" id="UP001497623">
    <property type="component" value="Unassembled WGS sequence"/>
</dbReference>
<dbReference type="Pfam" id="PF07738">
    <property type="entry name" value="Sad1_UNC"/>
    <property type="match status" value="1"/>
</dbReference>
<dbReference type="GO" id="GO:0034993">
    <property type="term" value="C:meiotic nuclear membrane microtubule tethering complex"/>
    <property type="evidence" value="ECO:0007669"/>
    <property type="project" value="TreeGrafter"/>
</dbReference>
<feature type="region of interest" description="Disordered" evidence="7">
    <location>
        <begin position="130"/>
        <end position="202"/>
    </location>
</feature>
<feature type="transmembrane region" description="Helical" evidence="8">
    <location>
        <begin position="447"/>
        <end position="468"/>
    </location>
</feature>
<evidence type="ECO:0000256" key="6">
    <source>
        <dbReference type="SAM" id="Coils"/>
    </source>
</evidence>
<feature type="compositionally biased region" description="Polar residues" evidence="7">
    <location>
        <begin position="140"/>
        <end position="178"/>
    </location>
</feature>
<feature type="transmembrane region" description="Helical" evidence="8">
    <location>
        <begin position="597"/>
        <end position="616"/>
    </location>
</feature>
<proteinExistence type="predicted"/>
<feature type="compositionally biased region" description="Polar residues" evidence="7">
    <location>
        <begin position="267"/>
        <end position="280"/>
    </location>
</feature>
<dbReference type="InterPro" id="IPR012919">
    <property type="entry name" value="SUN_dom"/>
</dbReference>
<gene>
    <name evidence="10" type="ORF">MNOR_LOCUS14464</name>
</gene>
<feature type="coiled-coil region" evidence="6">
    <location>
        <begin position="770"/>
        <end position="811"/>
    </location>
</feature>
<evidence type="ECO:0000256" key="5">
    <source>
        <dbReference type="ARBA" id="ARBA00023136"/>
    </source>
</evidence>
<evidence type="ECO:0000256" key="4">
    <source>
        <dbReference type="ARBA" id="ARBA00023054"/>
    </source>
</evidence>
<accession>A0AAV2QRT1</accession>
<dbReference type="PROSITE" id="PS51469">
    <property type="entry name" value="SUN"/>
    <property type="match status" value="1"/>
</dbReference>
<evidence type="ECO:0000256" key="1">
    <source>
        <dbReference type="ARBA" id="ARBA00004370"/>
    </source>
</evidence>
<comment type="caution">
    <text evidence="10">The sequence shown here is derived from an EMBL/GenBank/DDBJ whole genome shotgun (WGS) entry which is preliminary data.</text>
</comment>
<evidence type="ECO:0000313" key="10">
    <source>
        <dbReference type="EMBL" id="CAL4091913.1"/>
    </source>
</evidence>
<feature type="region of interest" description="Disordered" evidence="7">
    <location>
        <begin position="235"/>
        <end position="318"/>
    </location>
</feature>
<keyword evidence="11" id="KW-1185">Reference proteome</keyword>
<feature type="non-terminal residue" evidence="10">
    <location>
        <position position="1256"/>
    </location>
</feature>
<dbReference type="EMBL" id="CAXKWB010008677">
    <property type="protein sequence ID" value="CAL4091913.1"/>
    <property type="molecule type" value="Genomic_DNA"/>
</dbReference>
<organism evidence="10 11">
    <name type="scientific">Meganyctiphanes norvegica</name>
    <name type="common">Northern krill</name>
    <name type="synonym">Thysanopoda norvegica</name>
    <dbReference type="NCBI Taxonomy" id="48144"/>
    <lineage>
        <taxon>Eukaryota</taxon>
        <taxon>Metazoa</taxon>
        <taxon>Ecdysozoa</taxon>
        <taxon>Arthropoda</taxon>
        <taxon>Crustacea</taxon>
        <taxon>Multicrustacea</taxon>
        <taxon>Malacostraca</taxon>
        <taxon>Eumalacostraca</taxon>
        <taxon>Eucarida</taxon>
        <taxon>Euphausiacea</taxon>
        <taxon>Euphausiidae</taxon>
        <taxon>Meganyctiphanes</taxon>
    </lineage>
</organism>
<evidence type="ECO:0000256" key="2">
    <source>
        <dbReference type="ARBA" id="ARBA00022692"/>
    </source>
</evidence>
<evidence type="ECO:0000256" key="8">
    <source>
        <dbReference type="SAM" id="Phobius"/>
    </source>
</evidence>
<feature type="compositionally biased region" description="Basic residues" evidence="7">
    <location>
        <begin position="130"/>
        <end position="139"/>
    </location>
</feature>
<feature type="domain" description="SUN" evidence="9">
    <location>
        <begin position="1091"/>
        <end position="1255"/>
    </location>
</feature>
<keyword evidence="2 8" id="KW-0812">Transmembrane</keyword>